<evidence type="ECO:0000313" key="1">
    <source>
        <dbReference type="EMBL" id="AHL19478.1"/>
    </source>
</evidence>
<gene>
    <name evidence="1" type="ORF">LP124_081</name>
</gene>
<protein>
    <submittedName>
        <fullName evidence="1">Uncharacterized protein</fullName>
    </submittedName>
</protein>
<accession>A0A059T5U1</accession>
<evidence type="ECO:0000313" key="2">
    <source>
        <dbReference type="Proteomes" id="UP000026998"/>
    </source>
</evidence>
<sequence>MEDNFVTAYNKGEQTWDDLAFWEESWNNDPNHIASLAEYLGMTDRDYWNYVVMDKEVPKELLPRSEQPQLETEYIYHICHKKNEVQIFKEGSLVSHNGKVVQVDKIISVIITENNSVAIHLKIKEGTK</sequence>
<dbReference type="Proteomes" id="UP000026998">
    <property type="component" value="Segment"/>
</dbReference>
<reference evidence="1 2" key="1">
    <citation type="journal article" date="2014" name="Appl. Environ. Microbiol.">
        <title>Comparative genomic and morphological analysis of Listeria phages isolated from farm environments.</title>
        <authorList>
            <person name="Denes T."/>
            <person name="Vongkamjan K."/>
            <person name="Ackermann H.W."/>
            <person name="Moreno Switt A.I."/>
            <person name="Wiedmann M."/>
            <person name="den Bakker H.C."/>
        </authorList>
    </citation>
    <scope>NUCLEOTIDE SEQUENCE [LARGE SCALE GENOMIC DNA]</scope>
</reference>
<proteinExistence type="predicted"/>
<name>A0A059T5U1_9CAUD</name>
<organism evidence="1 2">
    <name type="scientific">Listeria phage LP-124</name>
    <dbReference type="NCBI Taxonomy" id="1173765"/>
    <lineage>
        <taxon>Viruses</taxon>
        <taxon>Duplodnaviria</taxon>
        <taxon>Heunggongvirae</taxon>
        <taxon>Uroviricota</taxon>
        <taxon>Caudoviricetes</taxon>
        <taxon>Herelleviridae</taxon>
        <taxon>Jasinskavirinae</taxon>
        <taxon>Pecentumvirus</taxon>
        <taxon>Pecentumvirus LP064</taxon>
    </lineage>
</organism>
<dbReference type="EMBL" id="KJ094031">
    <property type="protein sequence ID" value="AHL19478.1"/>
    <property type="molecule type" value="Genomic_DNA"/>
</dbReference>